<evidence type="ECO:0000256" key="1">
    <source>
        <dbReference type="SAM" id="Phobius"/>
    </source>
</evidence>
<reference evidence="2" key="1">
    <citation type="submission" date="2016-11" db="EMBL/GenBank/DDBJ databases">
        <title>Draft Genome Sequence of Marinobacter hydrocarbonoclasticus strain STW2, a polyaromatic aromatic hydrocarbon degrading and denitrifying bacterium from rhizosphere of Seagrass Enhalus acodoides.</title>
        <authorList>
            <person name="Ling J."/>
            <person name="Dong J."/>
        </authorList>
    </citation>
    <scope>NUCLEOTIDE SEQUENCE [LARGE SCALE GENOMIC DNA]</scope>
    <source>
        <strain evidence="2">STW2</strain>
    </source>
</reference>
<feature type="transmembrane region" description="Helical" evidence="1">
    <location>
        <begin position="137"/>
        <end position="158"/>
    </location>
</feature>
<dbReference type="AlphaFoldDB" id="A0A1M2UW06"/>
<name>A0A1M2UW06_MARNT</name>
<protein>
    <submittedName>
        <fullName evidence="2">Uncharacterized protein</fullName>
    </submittedName>
</protein>
<feature type="transmembrane region" description="Helical" evidence="1">
    <location>
        <begin position="170"/>
        <end position="192"/>
    </location>
</feature>
<comment type="caution">
    <text evidence="2">The sequence shown here is derived from an EMBL/GenBank/DDBJ whole genome shotgun (WGS) entry which is preliminary data.</text>
</comment>
<accession>A0A1M2UW06</accession>
<proteinExistence type="predicted"/>
<gene>
    <name evidence="2" type="ORF">BEE62_05165</name>
</gene>
<keyword evidence="3" id="KW-1185">Reference proteome</keyword>
<evidence type="ECO:0000313" key="2">
    <source>
        <dbReference type="EMBL" id="OJS99525.1"/>
    </source>
</evidence>
<dbReference type="RefSeq" id="WP_072676534.1">
    <property type="nucleotide sequence ID" value="NZ_MPKY01000001.1"/>
</dbReference>
<keyword evidence="1" id="KW-0472">Membrane</keyword>
<sequence length="237" mass="27094">MIYDFYDLERIALASGITSYSGSYSYGKRLSVDDDQILMSTSLGDSKALRITDIEGISLGQDFFSSQVRCEIHGCDGQIKISFADHSYKKGSECLAEVKRPEFQAFIENVHKRIVKNGCEESVVFEFSGPSSATVEFFEMVISFFLVPVLFAFGSSFFPELRSLNGVFQVLLIILIMFPAMVLGWYLGHVFVRRFSPNGRYNPREFPEYVFDMANAEITNHCNRILKKKREKENEVW</sequence>
<organism evidence="2 3">
    <name type="scientific">Marinobacter nauticus</name>
    <name type="common">Marinobacter hydrocarbonoclasticus</name>
    <name type="synonym">Marinobacter aquaeolei</name>
    <dbReference type="NCBI Taxonomy" id="2743"/>
    <lineage>
        <taxon>Bacteria</taxon>
        <taxon>Pseudomonadati</taxon>
        <taxon>Pseudomonadota</taxon>
        <taxon>Gammaproteobacteria</taxon>
        <taxon>Pseudomonadales</taxon>
        <taxon>Marinobacteraceae</taxon>
        <taxon>Marinobacter</taxon>
    </lineage>
</organism>
<keyword evidence="1" id="KW-1133">Transmembrane helix</keyword>
<evidence type="ECO:0000313" key="3">
    <source>
        <dbReference type="Proteomes" id="UP000183986"/>
    </source>
</evidence>
<dbReference type="EMBL" id="MPKY01000001">
    <property type="protein sequence ID" value="OJS99525.1"/>
    <property type="molecule type" value="Genomic_DNA"/>
</dbReference>
<dbReference type="Proteomes" id="UP000183986">
    <property type="component" value="Unassembled WGS sequence"/>
</dbReference>
<keyword evidence="1" id="KW-0812">Transmembrane</keyword>